<organism evidence="1 2">
    <name type="scientific">Fibrisoma limi BUZ 3</name>
    <dbReference type="NCBI Taxonomy" id="1185876"/>
    <lineage>
        <taxon>Bacteria</taxon>
        <taxon>Pseudomonadati</taxon>
        <taxon>Bacteroidota</taxon>
        <taxon>Cytophagia</taxon>
        <taxon>Cytophagales</taxon>
        <taxon>Spirosomataceae</taxon>
        <taxon>Fibrisoma</taxon>
    </lineage>
</organism>
<dbReference type="OrthoDB" id="9989234at2"/>
<dbReference type="EMBL" id="CAIT01000007">
    <property type="protein sequence ID" value="CCH54510.1"/>
    <property type="molecule type" value="Genomic_DNA"/>
</dbReference>
<keyword evidence="2" id="KW-1185">Reference proteome</keyword>
<name>I2GKT4_9BACT</name>
<protein>
    <submittedName>
        <fullName evidence="1">Uncharacterized protein</fullName>
    </submittedName>
</protein>
<evidence type="ECO:0000313" key="2">
    <source>
        <dbReference type="Proteomes" id="UP000009309"/>
    </source>
</evidence>
<dbReference type="RefSeq" id="WP_009283088.1">
    <property type="nucleotide sequence ID" value="NZ_CAIT01000007.1"/>
</dbReference>
<proteinExistence type="predicted"/>
<dbReference type="AlphaFoldDB" id="I2GKT4"/>
<evidence type="ECO:0000313" key="1">
    <source>
        <dbReference type="EMBL" id="CCH54510.1"/>
    </source>
</evidence>
<dbReference type="STRING" id="1185876.BN8_03688"/>
<sequence length="171" mass="19729">MTLDRIGLLFVSSQGLSTPEKNRYRQVLTACIRSAKHSLELTSFGHHRSLTSEFARFTIDQVIRWLPTYIGSPSHPRLKPLYHIYEVIAALNDLEAEFDFIADPDGDYESIRLTDTLFREIAREWAYSKGAQPFRIDGQLHQQIIYAPTIDLARAIYERRLAMRGKEMING</sequence>
<dbReference type="Proteomes" id="UP000009309">
    <property type="component" value="Unassembled WGS sequence"/>
</dbReference>
<reference evidence="1 2" key="1">
    <citation type="journal article" date="2012" name="J. Bacteriol.">
        <title>Genome Sequence of the Filamentous Bacterium Fibrisoma limi BUZ 3T.</title>
        <authorList>
            <person name="Filippini M."/>
            <person name="Qi W."/>
            <person name="Jaenicke S."/>
            <person name="Goesmann A."/>
            <person name="Smits T.H."/>
            <person name="Bagheri H.C."/>
        </authorList>
    </citation>
    <scope>NUCLEOTIDE SEQUENCE [LARGE SCALE GENOMIC DNA]</scope>
    <source>
        <strain evidence="2">BUZ 3T</strain>
    </source>
</reference>
<comment type="caution">
    <text evidence="1">The sequence shown here is derived from an EMBL/GenBank/DDBJ whole genome shotgun (WGS) entry which is preliminary data.</text>
</comment>
<gene>
    <name evidence="1" type="ORF">BN8_03688</name>
</gene>
<accession>I2GKT4</accession>